<evidence type="ECO:0000313" key="1">
    <source>
        <dbReference type="EMBL" id="RMO91578.1"/>
    </source>
</evidence>
<evidence type="ECO:0000313" key="2">
    <source>
        <dbReference type="Proteomes" id="UP000268056"/>
    </source>
</evidence>
<comment type="caution">
    <text evidence="1">The sequence shown here is derived from an EMBL/GenBank/DDBJ whole genome shotgun (WGS) entry which is preliminary data.</text>
</comment>
<dbReference type="Proteomes" id="UP000268056">
    <property type="component" value="Unassembled WGS sequence"/>
</dbReference>
<evidence type="ECO:0008006" key="3">
    <source>
        <dbReference type="Google" id="ProtNLM"/>
    </source>
</evidence>
<dbReference type="EMBL" id="RBQC01000039">
    <property type="protein sequence ID" value="RMO91578.1"/>
    <property type="molecule type" value="Genomic_DNA"/>
</dbReference>
<proteinExistence type="predicted"/>
<dbReference type="AlphaFoldDB" id="A0A3M3ZA60"/>
<sequence>MCSSENGYPSRRPAPVLTELKQFMSSDYLLAGLGYDPEVSAKRLGDGLYEQRLVRQAVVARTGHC</sequence>
<protein>
    <recommendedName>
        <fullName evidence="3">Filamentous hemagglutinin, intein-containing</fullName>
    </recommendedName>
</protein>
<organism evidence="1 2">
    <name type="scientific">Pseudomonas syringae pv. tagetis</name>
    <dbReference type="NCBI Taxonomy" id="129140"/>
    <lineage>
        <taxon>Bacteria</taxon>
        <taxon>Pseudomonadati</taxon>
        <taxon>Pseudomonadota</taxon>
        <taxon>Gammaproteobacteria</taxon>
        <taxon>Pseudomonadales</taxon>
        <taxon>Pseudomonadaceae</taxon>
        <taxon>Pseudomonas</taxon>
    </lineage>
</organism>
<accession>A0A3M3ZA60</accession>
<name>A0A3M3ZA60_9PSED</name>
<reference evidence="1 2" key="1">
    <citation type="submission" date="2018-08" db="EMBL/GenBank/DDBJ databases">
        <title>Recombination of ecologically and evolutionarily significant loci maintains genetic cohesion in the Pseudomonas syringae species complex.</title>
        <authorList>
            <person name="Dillon M."/>
            <person name="Thakur S."/>
            <person name="Almeida R.N.D."/>
            <person name="Weir B.S."/>
            <person name="Guttman D.S."/>
        </authorList>
    </citation>
    <scope>NUCLEOTIDE SEQUENCE [LARGE SCALE GENOMIC DNA]</scope>
    <source>
        <strain evidence="1 2">ICMP 4092</strain>
    </source>
</reference>
<gene>
    <name evidence="1" type="ORF">ALQ32_101887</name>
</gene>